<dbReference type="PROSITE" id="PS50076">
    <property type="entry name" value="DNAJ_2"/>
    <property type="match status" value="1"/>
</dbReference>
<evidence type="ECO:0000313" key="2">
    <source>
        <dbReference type="EMBL" id="WNL49814.1"/>
    </source>
</evidence>
<dbReference type="SMART" id="SM00271">
    <property type="entry name" value="DnaJ"/>
    <property type="match status" value="1"/>
</dbReference>
<dbReference type="Gene3D" id="1.10.287.110">
    <property type="entry name" value="DnaJ domain"/>
    <property type="match status" value="1"/>
</dbReference>
<name>A0AA96IYS3_9VIRU</name>
<feature type="domain" description="J" evidence="1">
    <location>
        <begin position="10"/>
        <end position="77"/>
    </location>
</feature>
<dbReference type="InterPro" id="IPR001623">
    <property type="entry name" value="DnaJ_domain"/>
</dbReference>
<sequence length="279" mass="31626">MGDAWTDEKSPWEVLGISEDADQAQIKKAYHRAALSLHPDRNVGKDTTHEFLLVQRAYEILSSKTPYVPSKGFDLHANFATMFSNLLMVHAFRLQLELADIWSCEEREFLLEDFGPCLVCLGIGKRTPSTLCQKCFGVSKFSGEDCSLCFGNGFKCQKERTCEFCLGKGRTKLEKRLSLELGPELQDKQTYGLSSCLSVCKICIVEHPLYKRRGLLDLDISVEIIPDQINLFDLEFFGGERLKFFASKKQSKKGKVLLLRGRGLRTKEGKRGNIHVLFE</sequence>
<dbReference type="EMBL" id="OR343188">
    <property type="protein sequence ID" value="WNL49814.1"/>
    <property type="molecule type" value="Genomic_DNA"/>
</dbReference>
<dbReference type="InterPro" id="IPR036869">
    <property type="entry name" value="J_dom_sf"/>
</dbReference>
<dbReference type="Pfam" id="PF00226">
    <property type="entry name" value="DnaJ"/>
    <property type="match status" value="1"/>
</dbReference>
<dbReference type="GO" id="GO:0042026">
    <property type="term" value="P:protein refolding"/>
    <property type="evidence" value="ECO:0007669"/>
    <property type="project" value="TreeGrafter"/>
</dbReference>
<dbReference type="CDD" id="cd06257">
    <property type="entry name" value="DnaJ"/>
    <property type="match status" value="1"/>
</dbReference>
<dbReference type="PANTHER" id="PTHR43096">
    <property type="entry name" value="DNAJ HOMOLOG 1, MITOCHONDRIAL-RELATED"/>
    <property type="match status" value="1"/>
</dbReference>
<gene>
    <name evidence="2" type="ORF">MarFTMF_298</name>
</gene>
<reference evidence="2" key="1">
    <citation type="submission" date="2023-07" db="EMBL/GenBank/DDBJ databases">
        <authorList>
            <person name="Xia Y."/>
        </authorList>
    </citation>
    <scope>NUCLEOTIDE SEQUENCE</scope>
    <source>
        <strain evidence="2">F</strain>
    </source>
</reference>
<accession>A0AA96IYS3</accession>
<protein>
    <submittedName>
        <fullName evidence="2">Chaperone protein DnaJ</fullName>
    </submittedName>
</protein>
<dbReference type="PRINTS" id="PR00625">
    <property type="entry name" value="JDOMAIN"/>
</dbReference>
<dbReference type="SUPFAM" id="SSF46565">
    <property type="entry name" value="Chaperone J-domain"/>
    <property type="match status" value="1"/>
</dbReference>
<dbReference type="PANTHER" id="PTHR43096:SF10">
    <property type="entry name" value="CHAPERONE PROTEIN DNAJ A6, CHLOROPLASTIC"/>
    <property type="match status" value="1"/>
</dbReference>
<evidence type="ECO:0000259" key="1">
    <source>
        <dbReference type="PROSITE" id="PS50076"/>
    </source>
</evidence>
<organism evidence="2">
    <name type="scientific">Marseillevirus sp</name>
    <dbReference type="NCBI Taxonomy" id="2809551"/>
    <lineage>
        <taxon>Viruses</taxon>
        <taxon>Varidnaviria</taxon>
        <taxon>Bamfordvirae</taxon>
        <taxon>Nucleocytoviricota</taxon>
        <taxon>Megaviricetes</taxon>
        <taxon>Pimascovirales</taxon>
        <taxon>Pimascovirales incertae sedis</taxon>
        <taxon>Marseilleviridae</taxon>
        <taxon>Marseillevirus</taxon>
    </lineage>
</organism>
<dbReference type="GO" id="GO:0051082">
    <property type="term" value="F:unfolded protein binding"/>
    <property type="evidence" value="ECO:0007669"/>
    <property type="project" value="TreeGrafter"/>
</dbReference>
<proteinExistence type="predicted"/>